<dbReference type="PRINTS" id="PR01333">
    <property type="entry name" value="2POREKCHANEL"/>
</dbReference>
<evidence type="ECO:0000256" key="9">
    <source>
        <dbReference type="SAM" id="MobiDB-lite"/>
    </source>
</evidence>
<keyword evidence="5 8" id="KW-0406">Ion transport</keyword>
<dbReference type="GO" id="GO:0015271">
    <property type="term" value="F:outward rectifier potassium channel activity"/>
    <property type="evidence" value="ECO:0007669"/>
    <property type="project" value="TreeGrafter"/>
</dbReference>
<dbReference type="AlphaFoldDB" id="A0A8I6RDT2"/>
<feature type="transmembrane region" description="Helical" evidence="10">
    <location>
        <begin position="50"/>
        <end position="68"/>
    </location>
</feature>
<evidence type="ECO:0000256" key="4">
    <source>
        <dbReference type="ARBA" id="ARBA00022989"/>
    </source>
</evidence>
<feature type="transmembrane region" description="Helical" evidence="10">
    <location>
        <begin position="171"/>
        <end position="192"/>
    </location>
</feature>
<evidence type="ECO:0000256" key="2">
    <source>
        <dbReference type="ARBA" id="ARBA00022448"/>
    </source>
</evidence>
<evidence type="ECO:0000256" key="3">
    <source>
        <dbReference type="ARBA" id="ARBA00022692"/>
    </source>
</evidence>
<dbReference type="InterPro" id="IPR003280">
    <property type="entry name" value="2pore_dom_K_chnl"/>
</dbReference>
<dbReference type="OrthoDB" id="297496at2759"/>
<evidence type="ECO:0000313" key="13">
    <source>
        <dbReference type="Proteomes" id="UP000494040"/>
    </source>
</evidence>
<evidence type="ECO:0000256" key="10">
    <source>
        <dbReference type="SAM" id="Phobius"/>
    </source>
</evidence>
<feature type="compositionally biased region" description="Polar residues" evidence="9">
    <location>
        <begin position="338"/>
        <end position="350"/>
    </location>
</feature>
<dbReference type="GO" id="GO:0005886">
    <property type="term" value="C:plasma membrane"/>
    <property type="evidence" value="ECO:0007669"/>
    <property type="project" value="TreeGrafter"/>
</dbReference>
<feature type="transmembrane region" description="Helical" evidence="10">
    <location>
        <begin position="227"/>
        <end position="245"/>
    </location>
</feature>
<protein>
    <recommendedName>
        <fullName evidence="11">Potassium channel domain-containing protein</fullName>
    </recommendedName>
</protein>
<accession>A0A8I6RDT2</accession>
<dbReference type="GO" id="GO:0030322">
    <property type="term" value="P:stabilization of membrane potential"/>
    <property type="evidence" value="ECO:0007669"/>
    <property type="project" value="TreeGrafter"/>
</dbReference>
<evidence type="ECO:0000256" key="6">
    <source>
        <dbReference type="ARBA" id="ARBA00023136"/>
    </source>
</evidence>
<keyword evidence="7 8" id="KW-0407">Ion channel</keyword>
<keyword evidence="6 10" id="KW-0472">Membrane</keyword>
<evidence type="ECO:0000256" key="7">
    <source>
        <dbReference type="ARBA" id="ARBA00023303"/>
    </source>
</evidence>
<keyword evidence="13" id="KW-1185">Reference proteome</keyword>
<dbReference type="Pfam" id="PF07885">
    <property type="entry name" value="Ion_trans_2"/>
    <property type="match status" value="2"/>
</dbReference>
<feature type="region of interest" description="Disordered" evidence="9">
    <location>
        <begin position="303"/>
        <end position="350"/>
    </location>
</feature>
<dbReference type="GO" id="GO:0022841">
    <property type="term" value="F:potassium ion leak channel activity"/>
    <property type="evidence" value="ECO:0007669"/>
    <property type="project" value="TreeGrafter"/>
</dbReference>
<evidence type="ECO:0000313" key="12">
    <source>
        <dbReference type="EnsemblMetazoa" id="XP_014241370.1"/>
    </source>
</evidence>
<keyword evidence="2 8" id="KW-0813">Transport</keyword>
<comment type="similarity">
    <text evidence="8">Belongs to the two pore domain potassium channel (TC 1.A.1.8) family.</text>
</comment>
<keyword evidence="4 10" id="KW-1133">Transmembrane helix</keyword>
<sequence>MDKIFELVKTGSPSLSKQSEELIKAYEKVIVENYDKNSKLLIRGEDELNWSFWGAAFFCGTVFTLIGSAHIKPLTVPGRALTIFYALIGIPLFLTLLADFGKLLTRLIKIVWIYVQNIYNTGSFKPPKGITGKADDDDDDDEDDEDDELQFDNIDRIMHIQRTPEDFSLPISLALSVFIMYIFFGAILYYLWEEWTFMESFYFVFISMATIGFGDFIPSTYFHMNSLIVYLTIGLAITSMCINVVQEKIAETFSHASAKLGETVGIEFADEPEKDENEVYEASDLFRAAAAASAGRGGMTLPARGRMSIAGRGGMPMPGRGRMSIAGRPTRGFPPEPGSSSAPPQNFNRY</sequence>
<comment type="subcellular location">
    <subcellularLocation>
        <location evidence="1">Membrane</location>
        <topology evidence="1">Multi-pass membrane protein</topology>
    </subcellularLocation>
</comment>
<proteinExistence type="inferred from homology"/>
<dbReference type="Gene3D" id="1.10.287.70">
    <property type="match status" value="1"/>
</dbReference>
<feature type="transmembrane region" description="Helical" evidence="10">
    <location>
        <begin position="201"/>
        <end position="221"/>
    </location>
</feature>
<dbReference type="EnsemblMetazoa" id="XM_014385884.2">
    <property type="protein sequence ID" value="XP_014241370.1"/>
    <property type="gene ID" value="LOC106662077"/>
</dbReference>
<dbReference type="RefSeq" id="XP_014241370.1">
    <property type="nucleotide sequence ID" value="XM_014385884.2"/>
</dbReference>
<dbReference type="PANTHER" id="PTHR11003:SF335">
    <property type="entry name" value="POTASSIUM CHANNEL DOMAIN-CONTAINING PROTEIN"/>
    <property type="match status" value="1"/>
</dbReference>
<organism evidence="12 13">
    <name type="scientific">Cimex lectularius</name>
    <name type="common">Bed bug</name>
    <name type="synonym">Acanthia lectularia</name>
    <dbReference type="NCBI Taxonomy" id="79782"/>
    <lineage>
        <taxon>Eukaryota</taxon>
        <taxon>Metazoa</taxon>
        <taxon>Ecdysozoa</taxon>
        <taxon>Arthropoda</taxon>
        <taxon>Hexapoda</taxon>
        <taxon>Insecta</taxon>
        <taxon>Pterygota</taxon>
        <taxon>Neoptera</taxon>
        <taxon>Paraneoptera</taxon>
        <taxon>Hemiptera</taxon>
        <taxon>Heteroptera</taxon>
        <taxon>Panheteroptera</taxon>
        <taxon>Cimicomorpha</taxon>
        <taxon>Cimicidae</taxon>
        <taxon>Cimex</taxon>
    </lineage>
</organism>
<dbReference type="PANTHER" id="PTHR11003">
    <property type="entry name" value="POTASSIUM CHANNEL, SUBFAMILY K"/>
    <property type="match status" value="1"/>
</dbReference>
<keyword evidence="3 8" id="KW-0812">Transmembrane</keyword>
<evidence type="ECO:0000259" key="11">
    <source>
        <dbReference type="Pfam" id="PF07885"/>
    </source>
</evidence>
<reference evidence="12" key="1">
    <citation type="submission" date="2022-01" db="UniProtKB">
        <authorList>
            <consortium name="EnsemblMetazoa"/>
        </authorList>
    </citation>
    <scope>IDENTIFICATION</scope>
</reference>
<name>A0A8I6RDT2_CIMLE</name>
<evidence type="ECO:0000256" key="8">
    <source>
        <dbReference type="RuleBase" id="RU003857"/>
    </source>
</evidence>
<dbReference type="Proteomes" id="UP000494040">
    <property type="component" value="Unassembled WGS sequence"/>
</dbReference>
<evidence type="ECO:0000256" key="5">
    <source>
        <dbReference type="ARBA" id="ARBA00023065"/>
    </source>
</evidence>
<feature type="domain" description="Potassium channel" evidence="11">
    <location>
        <begin position="177"/>
        <end position="249"/>
    </location>
</feature>
<dbReference type="SUPFAM" id="SSF81324">
    <property type="entry name" value="Voltage-gated potassium channels"/>
    <property type="match status" value="2"/>
</dbReference>
<feature type="transmembrane region" description="Helical" evidence="10">
    <location>
        <begin position="80"/>
        <end position="98"/>
    </location>
</feature>
<dbReference type="GeneID" id="106662077"/>
<evidence type="ECO:0000256" key="1">
    <source>
        <dbReference type="ARBA" id="ARBA00004141"/>
    </source>
</evidence>
<feature type="domain" description="Potassium channel" evidence="11">
    <location>
        <begin position="49"/>
        <end position="105"/>
    </location>
</feature>
<dbReference type="InterPro" id="IPR013099">
    <property type="entry name" value="K_chnl_dom"/>
</dbReference>